<comment type="subcellular location">
    <subcellularLocation>
        <location evidence="1 7">Cell membrane</location>
        <topology evidence="1 7">Multi-pass membrane protein</topology>
    </subcellularLocation>
</comment>
<proteinExistence type="inferred from homology"/>
<feature type="transmembrane region" description="Helical" evidence="7">
    <location>
        <begin position="108"/>
        <end position="130"/>
    </location>
</feature>
<accession>A0A7C4KJ08</accession>
<evidence type="ECO:0000256" key="3">
    <source>
        <dbReference type="ARBA" id="ARBA00022475"/>
    </source>
</evidence>
<evidence type="ECO:0000256" key="2">
    <source>
        <dbReference type="ARBA" id="ARBA00022448"/>
    </source>
</evidence>
<evidence type="ECO:0000256" key="4">
    <source>
        <dbReference type="ARBA" id="ARBA00022692"/>
    </source>
</evidence>
<dbReference type="CDD" id="cd06261">
    <property type="entry name" value="TM_PBP2"/>
    <property type="match status" value="1"/>
</dbReference>
<dbReference type="InterPro" id="IPR000515">
    <property type="entry name" value="MetI-like"/>
</dbReference>
<dbReference type="PANTHER" id="PTHR43744:SF12">
    <property type="entry name" value="ABC TRANSPORTER PERMEASE PROTEIN MG189-RELATED"/>
    <property type="match status" value="1"/>
</dbReference>
<evidence type="ECO:0000256" key="5">
    <source>
        <dbReference type="ARBA" id="ARBA00022989"/>
    </source>
</evidence>
<keyword evidence="4 7" id="KW-0812">Transmembrane</keyword>
<feature type="domain" description="ABC transmembrane type-1" evidence="8">
    <location>
        <begin position="73"/>
        <end position="263"/>
    </location>
</feature>
<dbReference type="Pfam" id="PF00528">
    <property type="entry name" value="BPD_transp_1"/>
    <property type="match status" value="1"/>
</dbReference>
<dbReference type="GO" id="GO:0055085">
    <property type="term" value="P:transmembrane transport"/>
    <property type="evidence" value="ECO:0007669"/>
    <property type="project" value="InterPro"/>
</dbReference>
<dbReference type="SUPFAM" id="SSF161098">
    <property type="entry name" value="MetI-like"/>
    <property type="match status" value="1"/>
</dbReference>
<keyword evidence="5 7" id="KW-1133">Transmembrane helix</keyword>
<feature type="transmembrane region" description="Helical" evidence="7">
    <location>
        <begin position="184"/>
        <end position="209"/>
    </location>
</feature>
<organism evidence="9">
    <name type="scientific">Anaerolinea thermolimosa</name>
    <dbReference type="NCBI Taxonomy" id="229919"/>
    <lineage>
        <taxon>Bacteria</taxon>
        <taxon>Bacillati</taxon>
        <taxon>Chloroflexota</taxon>
        <taxon>Anaerolineae</taxon>
        <taxon>Anaerolineales</taxon>
        <taxon>Anaerolineaceae</taxon>
        <taxon>Anaerolinea</taxon>
    </lineage>
</organism>
<evidence type="ECO:0000256" key="6">
    <source>
        <dbReference type="ARBA" id="ARBA00023136"/>
    </source>
</evidence>
<dbReference type="PROSITE" id="PS50928">
    <property type="entry name" value="ABC_TM1"/>
    <property type="match status" value="1"/>
</dbReference>
<reference evidence="9" key="1">
    <citation type="journal article" date="2020" name="mSystems">
        <title>Genome- and Community-Level Interaction Insights into Carbon Utilization and Element Cycling Functions of Hydrothermarchaeota in Hydrothermal Sediment.</title>
        <authorList>
            <person name="Zhou Z."/>
            <person name="Liu Y."/>
            <person name="Xu W."/>
            <person name="Pan J."/>
            <person name="Luo Z.H."/>
            <person name="Li M."/>
        </authorList>
    </citation>
    <scope>NUCLEOTIDE SEQUENCE [LARGE SCALE GENOMIC DNA]</scope>
    <source>
        <strain evidence="9">SpSt-573</strain>
    </source>
</reference>
<evidence type="ECO:0000259" key="8">
    <source>
        <dbReference type="PROSITE" id="PS50928"/>
    </source>
</evidence>
<keyword evidence="2 7" id="KW-0813">Transport</keyword>
<keyword evidence="3" id="KW-1003">Cell membrane</keyword>
<comment type="caution">
    <text evidence="9">The sequence shown here is derived from an EMBL/GenBank/DDBJ whole genome shotgun (WGS) entry which is preliminary data.</text>
</comment>
<protein>
    <submittedName>
        <fullName evidence="9">Carbohydrate ABC transporter permease</fullName>
    </submittedName>
</protein>
<dbReference type="InterPro" id="IPR035906">
    <property type="entry name" value="MetI-like_sf"/>
</dbReference>
<feature type="transmembrane region" description="Helical" evidence="7">
    <location>
        <begin position="12"/>
        <end position="32"/>
    </location>
</feature>
<dbReference type="AlphaFoldDB" id="A0A7C4KJ08"/>
<comment type="similarity">
    <text evidence="7">Belongs to the binding-protein-dependent transport system permease family.</text>
</comment>
<sequence length="278" mass="31525">MRSEKQIQFIRSTLIVLLLSMGAVVMLMPFYWTLITSVKTPSETATFPIIWVPSKITFEWFVKAWHAKFPTYYMNSVIVAVVVVLSNVFTSALAGYIFAKYAFPGKNFLFTMVLATMMVPFIVILIPAYYLVAVWMGIKDTLWAMILPALISPFGIFLMRQFTTTIPDELLDAARIDGASDFRTFWQIVLPLCTSALSALAIFHFIWIWNDFLWPLLVTDSDRSRTLPVGVAMFALPRWSQTNLVVAASVLVLAPLVIVYFVFQRAFVQGIVLTGLKY</sequence>
<dbReference type="Gene3D" id="1.10.3720.10">
    <property type="entry name" value="MetI-like"/>
    <property type="match status" value="1"/>
</dbReference>
<name>A0A7C4KJ08_9CHLR</name>
<evidence type="ECO:0000256" key="7">
    <source>
        <dbReference type="RuleBase" id="RU363032"/>
    </source>
</evidence>
<evidence type="ECO:0000256" key="1">
    <source>
        <dbReference type="ARBA" id="ARBA00004651"/>
    </source>
</evidence>
<keyword evidence="6 7" id="KW-0472">Membrane</keyword>
<gene>
    <name evidence="9" type="ORF">ENT37_12445</name>
</gene>
<feature type="transmembrane region" description="Helical" evidence="7">
    <location>
        <begin position="142"/>
        <end position="163"/>
    </location>
</feature>
<evidence type="ECO:0000313" key="9">
    <source>
        <dbReference type="EMBL" id="HGS22658.1"/>
    </source>
</evidence>
<dbReference type="PANTHER" id="PTHR43744">
    <property type="entry name" value="ABC TRANSPORTER PERMEASE PROTEIN MG189-RELATED-RELATED"/>
    <property type="match status" value="1"/>
</dbReference>
<dbReference type="EMBL" id="DSYK01000620">
    <property type="protein sequence ID" value="HGS22658.1"/>
    <property type="molecule type" value="Genomic_DNA"/>
</dbReference>
<dbReference type="GO" id="GO:0005886">
    <property type="term" value="C:plasma membrane"/>
    <property type="evidence" value="ECO:0007669"/>
    <property type="project" value="UniProtKB-SubCell"/>
</dbReference>
<feature type="transmembrane region" description="Helical" evidence="7">
    <location>
        <begin position="244"/>
        <end position="263"/>
    </location>
</feature>
<feature type="transmembrane region" description="Helical" evidence="7">
    <location>
        <begin position="72"/>
        <end position="96"/>
    </location>
</feature>